<dbReference type="RefSeq" id="WP_141466410.1">
    <property type="nucleotide sequence ID" value="NZ_RBZW01000072.1"/>
</dbReference>
<protein>
    <submittedName>
        <fullName evidence="1">Uncharacterized protein</fullName>
    </submittedName>
</protein>
<gene>
    <name evidence="1" type="ORF">D8Y22_20095</name>
</gene>
<dbReference type="OrthoDB" id="259945at2157"/>
<evidence type="ECO:0000313" key="2">
    <source>
        <dbReference type="Proteomes" id="UP000318864"/>
    </source>
</evidence>
<comment type="caution">
    <text evidence="1">The sequence shown here is derived from an EMBL/GenBank/DDBJ whole genome shotgun (WGS) entry which is preliminary data.</text>
</comment>
<organism evidence="1 2">
    <name type="scientific">Salinadaptatus halalkaliphilus</name>
    <dbReference type="NCBI Taxonomy" id="2419781"/>
    <lineage>
        <taxon>Archaea</taxon>
        <taxon>Methanobacteriati</taxon>
        <taxon>Methanobacteriota</taxon>
        <taxon>Stenosarchaea group</taxon>
        <taxon>Halobacteria</taxon>
        <taxon>Halobacteriales</taxon>
        <taxon>Natrialbaceae</taxon>
        <taxon>Salinadaptatus</taxon>
    </lineage>
</organism>
<dbReference type="AlphaFoldDB" id="A0A4S3TGW4"/>
<accession>A0A4S3TGW4</accession>
<dbReference type="EMBL" id="RBZW01000072">
    <property type="protein sequence ID" value="THE63131.1"/>
    <property type="molecule type" value="Genomic_DNA"/>
</dbReference>
<dbReference type="Proteomes" id="UP000318864">
    <property type="component" value="Unassembled WGS sequence"/>
</dbReference>
<reference evidence="1 2" key="1">
    <citation type="submission" date="2018-10" db="EMBL/GenBank/DDBJ databases">
        <title>Natronolimnobius sp. XQ-INN 246 isolated from Inner Mongolia Autonomous Region of China.</title>
        <authorList>
            <person name="Xue Q."/>
        </authorList>
    </citation>
    <scope>NUCLEOTIDE SEQUENCE [LARGE SCALE GENOMIC DNA]</scope>
    <source>
        <strain evidence="1 2">XQ-INN 246</strain>
    </source>
</reference>
<evidence type="ECO:0000313" key="1">
    <source>
        <dbReference type="EMBL" id="THE63131.1"/>
    </source>
</evidence>
<dbReference type="InterPro" id="IPR045397">
    <property type="entry name" value="TumE-like"/>
</dbReference>
<sequence length="157" mass="17767">MSDLDGDSESHTLRGSIDRKSLCDFRDIFQEEEPLATAELDDPLNPDVLTIMYNTGIGEDSSGRFDIRWSTVGDYNIHYTDTDRNLRWDLHHHGYTAPLDDRHYHPSPNASNDDEDVEKSCIGVQEVETVARAVKAAWRECYNVGSLDIANDLDNPP</sequence>
<dbReference type="Pfam" id="PF20126">
    <property type="entry name" value="TumE"/>
    <property type="match status" value="1"/>
</dbReference>
<name>A0A4S3TGW4_9EURY</name>
<proteinExistence type="predicted"/>
<keyword evidence="2" id="KW-1185">Reference proteome</keyword>